<reference evidence="3" key="1">
    <citation type="journal article" date="2021" name="Microb. Physiol.">
        <title>Proteogenomic Insights into the Physiology of Marine, Sulfate-Reducing, Filamentous Desulfonema limicola and Desulfonema magnum.</title>
        <authorList>
            <person name="Schnaars V."/>
            <person name="Wohlbrand L."/>
            <person name="Scheve S."/>
            <person name="Hinrichs C."/>
            <person name="Reinhardt R."/>
            <person name="Rabus R."/>
        </authorList>
    </citation>
    <scope>NUCLEOTIDE SEQUENCE</scope>
    <source>
        <strain evidence="3">4be13</strain>
    </source>
</reference>
<dbReference type="EMBL" id="CP061800">
    <property type="protein sequence ID" value="QTA89780.1"/>
    <property type="molecule type" value="Genomic_DNA"/>
</dbReference>
<feature type="compositionally biased region" description="Gly residues" evidence="1">
    <location>
        <begin position="41"/>
        <end position="64"/>
    </location>
</feature>
<protein>
    <submittedName>
        <fullName evidence="3">Uncharacterized protein</fullName>
    </submittedName>
</protein>
<feature type="compositionally biased region" description="Gly residues" evidence="1">
    <location>
        <begin position="85"/>
        <end position="116"/>
    </location>
</feature>
<sequence>MLKKIFKTGCMVLVLGLLTVPAWSSDGIDMSTDDFLLLARGGHGPGDGAGNGGTGPGDGTGNGSKSGDCPNLETNGIHAPLMLARGGGKGKGKGGGNCGRNSGKGSGKKGSGGGNRGVCPWGLNQ</sequence>
<evidence type="ECO:0000256" key="2">
    <source>
        <dbReference type="SAM" id="SignalP"/>
    </source>
</evidence>
<organism evidence="3 4">
    <name type="scientific">Desulfonema magnum</name>
    <dbReference type="NCBI Taxonomy" id="45655"/>
    <lineage>
        <taxon>Bacteria</taxon>
        <taxon>Pseudomonadati</taxon>
        <taxon>Thermodesulfobacteriota</taxon>
        <taxon>Desulfobacteria</taxon>
        <taxon>Desulfobacterales</taxon>
        <taxon>Desulfococcaceae</taxon>
        <taxon>Desulfonema</taxon>
    </lineage>
</organism>
<evidence type="ECO:0000256" key="1">
    <source>
        <dbReference type="SAM" id="MobiDB-lite"/>
    </source>
</evidence>
<keyword evidence="2" id="KW-0732">Signal</keyword>
<accession>A0A975BQN0</accession>
<feature type="region of interest" description="Disordered" evidence="1">
    <location>
        <begin position="39"/>
        <end position="125"/>
    </location>
</feature>
<dbReference type="RefSeq" id="WP_207678258.1">
    <property type="nucleotide sequence ID" value="NZ_CP061800.1"/>
</dbReference>
<keyword evidence="4" id="KW-1185">Reference proteome</keyword>
<gene>
    <name evidence="3" type="ORF">dnm_058370</name>
</gene>
<dbReference type="KEGG" id="dmm:dnm_058370"/>
<feature type="chain" id="PRO_5037056500" evidence="2">
    <location>
        <begin position="25"/>
        <end position="125"/>
    </location>
</feature>
<feature type="signal peptide" evidence="2">
    <location>
        <begin position="1"/>
        <end position="24"/>
    </location>
</feature>
<proteinExistence type="predicted"/>
<dbReference type="Proteomes" id="UP000663722">
    <property type="component" value="Chromosome"/>
</dbReference>
<evidence type="ECO:0000313" key="4">
    <source>
        <dbReference type="Proteomes" id="UP000663722"/>
    </source>
</evidence>
<evidence type="ECO:0000313" key="3">
    <source>
        <dbReference type="EMBL" id="QTA89780.1"/>
    </source>
</evidence>
<dbReference type="AlphaFoldDB" id="A0A975BQN0"/>
<name>A0A975BQN0_9BACT</name>